<sequence length="240" mass="28145">MKKNKISRFTTTFITQIIIIVTSITILISIINIANSRIYIKDLPGVEEDFFNNFQVDGVSILNTAYLSLKGVYSSFFWTKSFEGYWVLFSVTLLLAMLVMGPIFKILTYNFENLWGRFWCFWSSFFELVLLVLIIVGLSIPLNKNVFNQSFENQIFKYFGKDFFSTPEFQEQLQILKLGIGKTFNYNNLLIENAIEITLASVSILAILLWSLHDYFENKLDKRKQDKNDVLYEKYERLEI</sequence>
<evidence type="ECO:0000256" key="1">
    <source>
        <dbReference type="SAM" id="Phobius"/>
    </source>
</evidence>
<evidence type="ECO:0000313" key="3">
    <source>
        <dbReference type="Proteomes" id="UP000254792"/>
    </source>
</evidence>
<dbReference type="EMBL" id="CP031376">
    <property type="protein sequence ID" value="AXK51573.1"/>
    <property type="molecule type" value="Genomic_DNA"/>
</dbReference>
<feature type="transmembrane region" description="Helical" evidence="1">
    <location>
        <begin position="194"/>
        <end position="216"/>
    </location>
</feature>
<keyword evidence="3" id="KW-1185">Reference proteome</keyword>
<evidence type="ECO:0008006" key="4">
    <source>
        <dbReference type="Google" id="ProtNLM"/>
    </source>
</evidence>
<protein>
    <recommendedName>
        <fullName evidence="4">Transmembrane protein</fullName>
    </recommendedName>
</protein>
<dbReference type="AlphaFoldDB" id="A0A345Z4P4"/>
<keyword evidence="1" id="KW-1133">Transmembrane helix</keyword>
<feature type="transmembrane region" description="Helical" evidence="1">
    <location>
        <begin position="85"/>
        <end position="107"/>
    </location>
</feature>
<reference evidence="2 3" key="1">
    <citation type="submission" date="2018-07" db="EMBL/GenBank/DDBJ databases">
        <title>Complete genome sequence of Spiroplasma alleghenense PLHS-1 (ATCC 51752).</title>
        <authorList>
            <person name="Chou L."/>
            <person name="Lee T.-Y."/>
            <person name="Tsai Y.-M."/>
            <person name="Kuo C.-H."/>
        </authorList>
    </citation>
    <scope>NUCLEOTIDE SEQUENCE [LARGE SCALE GENOMIC DNA]</scope>
    <source>
        <strain evidence="2 3">PLHS-1</strain>
    </source>
</reference>
<dbReference type="Proteomes" id="UP000254792">
    <property type="component" value="Chromosome"/>
</dbReference>
<keyword evidence="1" id="KW-0812">Transmembrane</keyword>
<proteinExistence type="predicted"/>
<evidence type="ECO:0000313" key="2">
    <source>
        <dbReference type="EMBL" id="AXK51573.1"/>
    </source>
</evidence>
<dbReference type="RefSeq" id="WP_115558466.1">
    <property type="nucleotide sequence ID" value="NZ_CP031376.1"/>
</dbReference>
<dbReference type="KEGG" id="salx:SALLE_v1c09030"/>
<feature type="transmembrane region" description="Helical" evidence="1">
    <location>
        <begin position="119"/>
        <end position="140"/>
    </location>
</feature>
<keyword evidence="1" id="KW-0472">Membrane</keyword>
<name>A0A345Z4P4_9MOLU</name>
<accession>A0A345Z4P4</accession>
<organism evidence="2 3">
    <name type="scientific">Spiroplasma alleghenense</name>
    <dbReference type="NCBI Taxonomy" id="216931"/>
    <lineage>
        <taxon>Bacteria</taxon>
        <taxon>Bacillati</taxon>
        <taxon>Mycoplasmatota</taxon>
        <taxon>Mollicutes</taxon>
        <taxon>Entomoplasmatales</taxon>
        <taxon>Spiroplasmataceae</taxon>
        <taxon>Spiroplasma</taxon>
    </lineage>
</organism>
<feature type="transmembrane region" description="Helical" evidence="1">
    <location>
        <begin position="12"/>
        <end position="34"/>
    </location>
</feature>
<gene>
    <name evidence="2" type="ORF">SALLE_v1c09030</name>
</gene>